<feature type="transmembrane region" description="Helical" evidence="3">
    <location>
        <begin position="342"/>
        <end position="363"/>
    </location>
</feature>
<dbReference type="PANTHER" id="PTHR11360:SF302">
    <property type="entry name" value="MAJOR FACILITATOR SUPERFAMILY (MFS) PROFILE DOMAIN-CONTAINING PROTEIN"/>
    <property type="match status" value="1"/>
</dbReference>
<dbReference type="InterPro" id="IPR036259">
    <property type="entry name" value="MFS_trans_sf"/>
</dbReference>
<feature type="transmembrane region" description="Helical" evidence="3">
    <location>
        <begin position="44"/>
        <end position="63"/>
    </location>
</feature>
<evidence type="ECO:0000256" key="1">
    <source>
        <dbReference type="ARBA" id="ARBA00004141"/>
    </source>
</evidence>
<proteinExistence type="inferred from homology"/>
<dbReference type="Gene3D" id="1.20.1250.20">
    <property type="entry name" value="MFS general substrate transporter like domains"/>
    <property type="match status" value="2"/>
</dbReference>
<evidence type="ECO:0000256" key="2">
    <source>
        <dbReference type="ARBA" id="ARBA00006727"/>
    </source>
</evidence>
<evidence type="ECO:0000256" key="3">
    <source>
        <dbReference type="SAM" id="Phobius"/>
    </source>
</evidence>
<feature type="transmembrane region" description="Helical" evidence="3">
    <location>
        <begin position="239"/>
        <end position="257"/>
    </location>
</feature>
<feature type="transmembrane region" description="Helical" evidence="3">
    <location>
        <begin position="175"/>
        <end position="194"/>
    </location>
</feature>
<comment type="subcellular location">
    <subcellularLocation>
        <location evidence="1">Membrane</location>
        <topology evidence="1">Multi-pass membrane protein</topology>
    </subcellularLocation>
</comment>
<sequence length="374" mass="40033">MRPDEARNRAAIGAIGSLASGGLVMLFGFMLTPYLENRAGIQRILVVGNVMFSLGLGLAAASTRYWQVVLTQGLMGGIGSGLVQIPLIMLVPEYFSNRSGKAMGAVTCAAGLGGLTYTPLIHQMLDNIGTRKTLGVLSAINAVILVIATIFAQGPRKFAKRSTCRVPLPIFEEPIFLLVILMTLFNTLSISVPFQYGPEFSQSLGFSATKAATLLAIHNGTGSCFGMLIGHFGDKIGHLNTLILGMAVTSLATWIFWLDAAVNQVAWPWYVFIACHGLAGSVYTTLIASLSVQLFGNENYIAVSGILGCARGVGYVAGSPLAGLVLGEAKGYEKSSKDFKAMIVWIAGLLSACTFCFFIIRSIEARKRCWKWKI</sequence>
<feature type="transmembrane region" description="Helical" evidence="3">
    <location>
        <begin position="269"/>
        <end position="288"/>
    </location>
</feature>
<dbReference type="GO" id="GO:0016020">
    <property type="term" value="C:membrane"/>
    <property type="evidence" value="ECO:0007669"/>
    <property type="project" value="UniProtKB-SubCell"/>
</dbReference>
<evidence type="ECO:0000259" key="4">
    <source>
        <dbReference type="PROSITE" id="PS50850"/>
    </source>
</evidence>
<dbReference type="AlphaFoldDB" id="A0A6A6Y6P5"/>
<accession>A0A6A6Y6P5</accession>
<dbReference type="InterPro" id="IPR020846">
    <property type="entry name" value="MFS_dom"/>
</dbReference>
<feature type="transmembrane region" description="Helical" evidence="3">
    <location>
        <begin position="69"/>
        <end position="90"/>
    </location>
</feature>
<dbReference type="PROSITE" id="PS50850">
    <property type="entry name" value="MFS"/>
    <property type="match status" value="1"/>
</dbReference>
<dbReference type="EMBL" id="MU003717">
    <property type="protein sequence ID" value="KAF2803477.1"/>
    <property type="molecule type" value="Genomic_DNA"/>
</dbReference>
<dbReference type="SUPFAM" id="SSF103473">
    <property type="entry name" value="MFS general substrate transporter"/>
    <property type="match status" value="1"/>
</dbReference>
<reference evidence="7" key="2">
    <citation type="submission" date="2020-04" db="EMBL/GenBank/DDBJ databases">
        <authorList>
            <consortium name="NCBI Genome Project"/>
        </authorList>
    </citation>
    <scope>NUCLEOTIDE SEQUENCE</scope>
    <source>
        <strain evidence="7">CBS 304.34</strain>
    </source>
</reference>
<dbReference type="InterPro" id="IPR050327">
    <property type="entry name" value="Proton-linked_MCT"/>
</dbReference>
<dbReference type="GO" id="GO:0022857">
    <property type="term" value="F:transmembrane transporter activity"/>
    <property type="evidence" value="ECO:0007669"/>
    <property type="project" value="InterPro"/>
</dbReference>
<evidence type="ECO:0000313" key="5">
    <source>
        <dbReference type="EMBL" id="KAF2803477.1"/>
    </source>
</evidence>
<protein>
    <submittedName>
        <fullName evidence="5 7">MFS general substrate transporter</fullName>
    </submittedName>
</protein>
<keyword evidence="3" id="KW-1133">Transmembrane helix</keyword>
<reference evidence="5 7" key="1">
    <citation type="journal article" date="2020" name="Stud. Mycol.">
        <title>101 Dothideomycetes genomes: a test case for predicting lifestyles and emergence of pathogens.</title>
        <authorList>
            <person name="Haridas S."/>
            <person name="Albert R."/>
            <person name="Binder M."/>
            <person name="Bloem J."/>
            <person name="Labutti K."/>
            <person name="Salamov A."/>
            <person name="Andreopoulos B."/>
            <person name="Baker S."/>
            <person name="Barry K."/>
            <person name="Bills G."/>
            <person name="Bluhm B."/>
            <person name="Cannon C."/>
            <person name="Castanera R."/>
            <person name="Culley D."/>
            <person name="Daum C."/>
            <person name="Ezra D."/>
            <person name="Gonzalez J."/>
            <person name="Henrissat B."/>
            <person name="Kuo A."/>
            <person name="Liang C."/>
            <person name="Lipzen A."/>
            <person name="Lutzoni F."/>
            <person name="Magnuson J."/>
            <person name="Mondo S."/>
            <person name="Nolan M."/>
            <person name="Ohm R."/>
            <person name="Pangilinan J."/>
            <person name="Park H.-J."/>
            <person name="Ramirez L."/>
            <person name="Alfaro M."/>
            <person name="Sun H."/>
            <person name="Tritt A."/>
            <person name="Yoshinaga Y."/>
            <person name="Zwiers L.-H."/>
            <person name="Turgeon B."/>
            <person name="Goodwin S."/>
            <person name="Spatafora J."/>
            <person name="Crous P."/>
            <person name="Grigoriev I."/>
        </authorList>
    </citation>
    <scope>NUCLEOTIDE SEQUENCE</scope>
    <source>
        <strain evidence="5 7">CBS 304.34</strain>
    </source>
</reference>
<keyword evidence="3" id="KW-0472">Membrane</keyword>
<dbReference type="Proteomes" id="UP000504636">
    <property type="component" value="Unplaced"/>
</dbReference>
<comment type="similarity">
    <text evidence="2">Belongs to the major facilitator superfamily. Monocarboxylate porter (TC 2.A.1.13) family.</text>
</comment>
<feature type="transmembrane region" description="Helical" evidence="3">
    <location>
        <begin position="134"/>
        <end position="154"/>
    </location>
</feature>
<evidence type="ECO:0000313" key="6">
    <source>
        <dbReference type="Proteomes" id="UP000504636"/>
    </source>
</evidence>
<gene>
    <name evidence="5 7" type="ORF">BDZ99DRAFT_546616</name>
</gene>
<keyword evidence="6" id="KW-1185">Reference proteome</keyword>
<dbReference type="OrthoDB" id="6499973at2759"/>
<dbReference type="GeneID" id="54467775"/>
<feature type="domain" description="Major facilitator superfamily (MFS) profile" evidence="4">
    <location>
        <begin position="175"/>
        <end position="374"/>
    </location>
</feature>
<dbReference type="Pfam" id="PF07690">
    <property type="entry name" value="MFS_1"/>
    <property type="match status" value="1"/>
</dbReference>
<keyword evidence="3" id="KW-0812">Transmembrane</keyword>
<dbReference type="InterPro" id="IPR011701">
    <property type="entry name" value="MFS"/>
</dbReference>
<organism evidence="5">
    <name type="scientific">Mytilinidion resinicola</name>
    <dbReference type="NCBI Taxonomy" id="574789"/>
    <lineage>
        <taxon>Eukaryota</taxon>
        <taxon>Fungi</taxon>
        <taxon>Dikarya</taxon>
        <taxon>Ascomycota</taxon>
        <taxon>Pezizomycotina</taxon>
        <taxon>Dothideomycetes</taxon>
        <taxon>Pleosporomycetidae</taxon>
        <taxon>Mytilinidiales</taxon>
        <taxon>Mytilinidiaceae</taxon>
        <taxon>Mytilinidion</taxon>
    </lineage>
</organism>
<evidence type="ECO:0000313" key="7">
    <source>
        <dbReference type="RefSeq" id="XP_033570441.1"/>
    </source>
</evidence>
<dbReference type="RefSeq" id="XP_033570441.1">
    <property type="nucleotide sequence ID" value="XM_033726882.1"/>
</dbReference>
<feature type="transmembrane region" description="Helical" evidence="3">
    <location>
        <begin position="12"/>
        <end position="32"/>
    </location>
</feature>
<reference evidence="7" key="3">
    <citation type="submission" date="2025-04" db="UniProtKB">
        <authorList>
            <consortium name="RefSeq"/>
        </authorList>
    </citation>
    <scope>IDENTIFICATION</scope>
    <source>
        <strain evidence="7">CBS 304.34</strain>
    </source>
</reference>
<name>A0A6A6Y6P5_9PEZI</name>
<dbReference type="PANTHER" id="PTHR11360">
    <property type="entry name" value="MONOCARBOXYLATE TRANSPORTER"/>
    <property type="match status" value="1"/>
</dbReference>